<dbReference type="InterPro" id="IPR011701">
    <property type="entry name" value="MFS"/>
</dbReference>
<feature type="transmembrane region" description="Helical" evidence="6">
    <location>
        <begin position="84"/>
        <end position="103"/>
    </location>
</feature>
<feature type="transmembrane region" description="Helical" evidence="6">
    <location>
        <begin position="142"/>
        <end position="162"/>
    </location>
</feature>
<gene>
    <name evidence="8" type="ORF">HNO88_001933</name>
</gene>
<dbReference type="InterPro" id="IPR036259">
    <property type="entry name" value="MFS_trans_sf"/>
</dbReference>
<keyword evidence="9" id="KW-1185">Reference proteome</keyword>
<dbReference type="Proteomes" id="UP000555448">
    <property type="component" value="Unassembled WGS sequence"/>
</dbReference>
<feature type="transmembrane region" description="Helical" evidence="6">
    <location>
        <begin position="209"/>
        <end position="236"/>
    </location>
</feature>
<dbReference type="InterPro" id="IPR050189">
    <property type="entry name" value="MFS_Efflux_Transporters"/>
</dbReference>
<evidence type="ECO:0000256" key="6">
    <source>
        <dbReference type="SAM" id="Phobius"/>
    </source>
</evidence>
<evidence type="ECO:0000256" key="2">
    <source>
        <dbReference type="ARBA" id="ARBA00022475"/>
    </source>
</evidence>
<feature type="domain" description="Major facilitator superfamily (MFS) profile" evidence="7">
    <location>
        <begin position="15"/>
        <end position="386"/>
    </location>
</feature>
<proteinExistence type="predicted"/>
<dbReference type="AlphaFoldDB" id="A0A7W7NWZ2"/>
<feature type="transmembrane region" description="Helical" evidence="6">
    <location>
        <begin position="168"/>
        <end position="188"/>
    </location>
</feature>
<accession>A0A7W7NWZ2</accession>
<comment type="caution">
    <text evidence="8">The sequence shown here is derived from an EMBL/GenBank/DDBJ whole genome shotgun (WGS) entry which is preliminary data.</text>
</comment>
<sequence length="402" mass="41799">MSGPRRPAYKIAPDGLPAAVFLAFLATAGLFYVNIMAAIVDGLVSGLGFTDAQAGQVAAVNTYGAAIGAVLSIFTIARLPWRRTAIVCLVALIGIDLLSIWITGAAAMIALRSIHGLVGGLLVGTGMGVIGRTANPDRSFGMLLFVQFGLGGLGVLLLPRLVPLFGVAPLFLSLALFSLVTTVMLPFLPDYPPRPTPVSKPDDATGTVVWTPLILAVSALFLFQAANMALLAYIFRLGVVSGLSRNEASGALGLATWVALAGPLLVMILGRRYGRFGLLFVGMLLTLGGNALFHWSGYGVIYLLANCATGITWGLVVPYLFGMTAEFDSAGRTAAAASVISKLGLASGPLIASFILGSGAGFNVLINSALAAMALAMVLMLPPALALDRRARRNEKEEKVPL</sequence>
<dbReference type="RefSeq" id="WP_312857037.1">
    <property type="nucleotide sequence ID" value="NZ_JACHLR010000007.1"/>
</dbReference>
<feature type="transmembrane region" description="Helical" evidence="6">
    <location>
        <begin position="276"/>
        <end position="295"/>
    </location>
</feature>
<dbReference type="GO" id="GO:0022857">
    <property type="term" value="F:transmembrane transporter activity"/>
    <property type="evidence" value="ECO:0007669"/>
    <property type="project" value="InterPro"/>
</dbReference>
<feature type="transmembrane region" description="Helical" evidence="6">
    <location>
        <begin position="301"/>
        <end position="321"/>
    </location>
</feature>
<organism evidence="8 9">
    <name type="scientific">Novosphingobium chloroacetimidivorans</name>
    <dbReference type="NCBI Taxonomy" id="1428314"/>
    <lineage>
        <taxon>Bacteria</taxon>
        <taxon>Pseudomonadati</taxon>
        <taxon>Pseudomonadota</taxon>
        <taxon>Alphaproteobacteria</taxon>
        <taxon>Sphingomonadales</taxon>
        <taxon>Sphingomonadaceae</taxon>
        <taxon>Novosphingobium</taxon>
    </lineage>
</organism>
<protein>
    <submittedName>
        <fullName evidence="8">MFS family permease</fullName>
    </submittedName>
</protein>
<evidence type="ECO:0000256" key="4">
    <source>
        <dbReference type="ARBA" id="ARBA00022989"/>
    </source>
</evidence>
<dbReference type="EMBL" id="JACHLR010000007">
    <property type="protein sequence ID" value="MBB4858607.1"/>
    <property type="molecule type" value="Genomic_DNA"/>
</dbReference>
<evidence type="ECO:0000313" key="8">
    <source>
        <dbReference type="EMBL" id="MBB4858607.1"/>
    </source>
</evidence>
<dbReference type="InterPro" id="IPR020846">
    <property type="entry name" value="MFS_dom"/>
</dbReference>
<evidence type="ECO:0000256" key="1">
    <source>
        <dbReference type="ARBA" id="ARBA00004651"/>
    </source>
</evidence>
<feature type="transmembrane region" description="Helical" evidence="6">
    <location>
        <begin position="109"/>
        <end position="130"/>
    </location>
</feature>
<feature type="transmembrane region" description="Helical" evidence="6">
    <location>
        <begin position="362"/>
        <end position="387"/>
    </location>
</feature>
<feature type="transmembrane region" description="Helical" evidence="6">
    <location>
        <begin position="20"/>
        <end position="40"/>
    </location>
</feature>
<comment type="subcellular location">
    <subcellularLocation>
        <location evidence="1">Cell membrane</location>
        <topology evidence="1">Multi-pass membrane protein</topology>
    </subcellularLocation>
</comment>
<dbReference type="SUPFAM" id="SSF103473">
    <property type="entry name" value="MFS general substrate transporter"/>
    <property type="match status" value="1"/>
</dbReference>
<dbReference type="PANTHER" id="PTHR43124">
    <property type="entry name" value="PURINE EFFLUX PUMP PBUE"/>
    <property type="match status" value="1"/>
</dbReference>
<keyword evidence="4 6" id="KW-1133">Transmembrane helix</keyword>
<dbReference type="Pfam" id="PF07690">
    <property type="entry name" value="MFS_1"/>
    <property type="match status" value="1"/>
</dbReference>
<keyword evidence="2" id="KW-1003">Cell membrane</keyword>
<evidence type="ECO:0000256" key="5">
    <source>
        <dbReference type="ARBA" id="ARBA00023136"/>
    </source>
</evidence>
<dbReference type="PANTHER" id="PTHR43124:SF10">
    <property type="entry name" value="PURINE EFFLUX PUMP PBUE"/>
    <property type="match status" value="1"/>
</dbReference>
<keyword evidence="3 6" id="KW-0812">Transmembrane</keyword>
<feature type="transmembrane region" description="Helical" evidence="6">
    <location>
        <begin position="60"/>
        <end position="77"/>
    </location>
</feature>
<name>A0A7W7NWZ2_9SPHN</name>
<evidence type="ECO:0000259" key="7">
    <source>
        <dbReference type="PROSITE" id="PS50850"/>
    </source>
</evidence>
<reference evidence="8 9" key="1">
    <citation type="submission" date="2020-08" db="EMBL/GenBank/DDBJ databases">
        <title>Functional genomics of gut bacteria from endangered species of beetles.</title>
        <authorList>
            <person name="Carlos-Shanley C."/>
        </authorList>
    </citation>
    <scope>NUCLEOTIDE SEQUENCE [LARGE SCALE GENOMIC DNA]</scope>
    <source>
        <strain evidence="8 9">S00245</strain>
    </source>
</reference>
<dbReference type="PROSITE" id="PS50850">
    <property type="entry name" value="MFS"/>
    <property type="match status" value="1"/>
</dbReference>
<keyword evidence="5 6" id="KW-0472">Membrane</keyword>
<evidence type="ECO:0000313" key="9">
    <source>
        <dbReference type="Proteomes" id="UP000555448"/>
    </source>
</evidence>
<feature type="transmembrane region" description="Helical" evidence="6">
    <location>
        <begin position="333"/>
        <end position="356"/>
    </location>
</feature>
<dbReference type="GO" id="GO:0005886">
    <property type="term" value="C:plasma membrane"/>
    <property type="evidence" value="ECO:0007669"/>
    <property type="project" value="UniProtKB-SubCell"/>
</dbReference>
<feature type="transmembrane region" description="Helical" evidence="6">
    <location>
        <begin position="248"/>
        <end position="269"/>
    </location>
</feature>
<dbReference type="Gene3D" id="1.20.1250.20">
    <property type="entry name" value="MFS general substrate transporter like domains"/>
    <property type="match status" value="1"/>
</dbReference>
<evidence type="ECO:0000256" key="3">
    <source>
        <dbReference type="ARBA" id="ARBA00022692"/>
    </source>
</evidence>